<accession>A0A1J7CA33</accession>
<evidence type="ECO:0000313" key="2">
    <source>
        <dbReference type="Proteomes" id="UP000243342"/>
    </source>
</evidence>
<name>A0A1J7CA33_9ACTN</name>
<dbReference type="AlphaFoldDB" id="A0A1J7CA33"/>
<comment type="caution">
    <text evidence="1">The sequence shown here is derived from an EMBL/GenBank/DDBJ whole genome shotgun (WGS) entry which is preliminary data.</text>
</comment>
<dbReference type="OrthoDB" id="3723842at2"/>
<protein>
    <submittedName>
        <fullName evidence="1">Uncharacterized protein</fullName>
    </submittedName>
</protein>
<proteinExistence type="predicted"/>
<reference evidence="1 2" key="1">
    <citation type="submission" date="2016-10" db="EMBL/GenBank/DDBJ databases">
        <title>Genome sequence of Streptomyces gilvigriseus MUSC 26.</title>
        <authorList>
            <person name="Lee L.-H."/>
            <person name="Ser H.-L."/>
        </authorList>
    </citation>
    <scope>NUCLEOTIDE SEQUENCE [LARGE SCALE GENOMIC DNA]</scope>
    <source>
        <strain evidence="1 2">MUSC 26</strain>
    </source>
</reference>
<dbReference type="RefSeq" id="WP_071657533.1">
    <property type="nucleotide sequence ID" value="NZ_MLCF01000089.1"/>
</dbReference>
<sequence>MPSNQRETLDSLAQLAARLSGGHSVAPVVHRDDYIELPDVVTFTGPDALSSAAAFYVGVIESYRENGASVPKDLNTTMEALMTDHLGWFVGGSKYGDDIRNQV</sequence>
<dbReference type="EMBL" id="MLCF01000089">
    <property type="protein sequence ID" value="OIV36506.1"/>
    <property type="molecule type" value="Genomic_DNA"/>
</dbReference>
<dbReference type="STRING" id="1428644.BIV57_15890"/>
<evidence type="ECO:0000313" key="1">
    <source>
        <dbReference type="EMBL" id="OIV36506.1"/>
    </source>
</evidence>
<keyword evidence="2" id="KW-1185">Reference proteome</keyword>
<gene>
    <name evidence="1" type="ORF">BIV57_15890</name>
</gene>
<organism evidence="1 2">
    <name type="scientific">Mangrovactinospora gilvigrisea</name>
    <dbReference type="NCBI Taxonomy" id="1428644"/>
    <lineage>
        <taxon>Bacteria</taxon>
        <taxon>Bacillati</taxon>
        <taxon>Actinomycetota</taxon>
        <taxon>Actinomycetes</taxon>
        <taxon>Kitasatosporales</taxon>
        <taxon>Streptomycetaceae</taxon>
        <taxon>Mangrovactinospora</taxon>
    </lineage>
</organism>
<dbReference type="Proteomes" id="UP000243342">
    <property type="component" value="Unassembled WGS sequence"/>
</dbReference>